<feature type="domain" description="Homeobox" evidence="5">
    <location>
        <begin position="144"/>
        <end position="207"/>
    </location>
</feature>
<evidence type="ECO:0000256" key="4">
    <source>
        <dbReference type="PROSITE-ProRule" id="PRU00108"/>
    </source>
</evidence>
<evidence type="ECO:0000259" key="5">
    <source>
        <dbReference type="PROSITE" id="PS50071"/>
    </source>
</evidence>
<reference evidence="6 7" key="1">
    <citation type="submission" date="2016-05" db="EMBL/GenBank/DDBJ databases">
        <title>Comparative genomics of biotechnologically important yeasts.</title>
        <authorList>
            <consortium name="DOE Joint Genome Institute"/>
            <person name="Riley R."/>
            <person name="Haridas S."/>
            <person name="Wolfe K.H."/>
            <person name="Lopes M.R."/>
            <person name="Hittinger C.T."/>
            <person name="Goker M."/>
            <person name="Salamov A."/>
            <person name="Wisecaver J."/>
            <person name="Long T.M."/>
            <person name="Aerts A.L."/>
            <person name="Barry K."/>
            <person name="Choi C."/>
            <person name="Clum A."/>
            <person name="Coughlan A.Y."/>
            <person name="Deshpande S."/>
            <person name="Douglass A.P."/>
            <person name="Hanson S.J."/>
            <person name="Klenk H.-P."/>
            <person name="LaButti K."/>
            <person name="Lapidus A."/>
            <person name="Lindquist E."/>
            <person name="Lipzen A."/>
            <person name="Meier-kolthoff J.P."/>
            <person name="Ohm R.A."/>
            <person name="Otillar R.P."/>
            <person name="Pangilinan J."/>
            <person name="Peng Y."/>
            <person name="Rokas A."/>
            <person name="Rosa C.A."/>
            <person name="Scheuner C."/>
            <person name="Sibirny A.A."/>
            <person name="Slot J.C."/>
            <person name="Stielow J.B."/>
            <person name="Sun H."/>
            <person name="Kurtzman C.P."/>
            <person name="Blackwell M."/>
            <person name="Grigoriev I.V."/>
            <person name="Jeffries T.W."/>
        </authorList>
    </citation>
    <scope>NUCLEOTIDE SEQUENCE [LARGE SCALE GENOMIC DNA]</scope>
    <source>
        <strain evidence="6 7">NRRL YB-4993</strain>
    </source>
</reference>
<dbReference type="InterPro" id="IPR001356">
    <property type="entry name" value="HD"/>
</dbReference>
<dbReference type="Gene3D" id="1.10.10.60">
    <property type="entry name" value="Homeodomain-like"/>
    <property type="match status" value="1"/>
</dbReference>
<dbReference type="SUPFAM" id="SSF46689">
    <property type="entry name" value="Homeodomain-like"/>
    <property type="match status" value="1"/>
</dbReference>
<sequence length="217" mass="24347">MNKTTTSLPPISDIFRGPNITDPYYPQQGYSMYGGMSVVPHTYPAPQYQLATPEQVAPRYYNAPYTIPAYGFAGKTGYGDARDAWRGGVDVPHQLPSPTLYQSPAQLGHRGMSMSVGLSPLDYADIQTLSREMSPKSQHMAASGSKMRTRNNLPKEVTSVLLKWLNEHLNHPYPNSFEKAQLIIATGLNQQQLSNWFINARRRKIKSLREKRDSQSS</sequence>
<evidence type="ECO:0000256" key="3">
    <source>
        <dbReference type="ARBA" id="ARBA00023242"/>
    </source>
</evidence>
<dbReference type="InterPro" id="IPR009057">
    <property type="entry name" value="Homeodomain-like_sf"/>
</dbReference>
<evidence type="ECO:0000256" key="2">
    <source>
        <dbReference type="ARBA" id="ARBA00023155"/>
    </source>
</evidence>
<dbReference type="EMBL" id="LXTC01000002">
    <property type="protein sequence ID" value="OBA21791.1"/>
    <property type="molecule type" value="Genomic_DNA"/>
</dbReference>
<dbReference type="PANTHER" id="PTHR11850">
    <property type="entry name" value="HOMEOBOX PROTEIN TRANSCRIPTION FACTORS"/>
    <property type="match status" value="1"/>
</dbReference>
<feature type="DNA-binding region" description="Homeobox" evidence="4">
    <location>
        <begin position="146"/>
        <end position="208"/>
    </location>
</feature>
<proteinExistence type="predicted"/>
<name>A0A1A0HCR0_9ASCO</name>
<dbReference type="CDD" id="cd00086">
    <property type="entry name" value="homeodomain"/>
    <property type="match status" value="1"/>
</dbReference>
<evidence type="ECO:0000313" key="7">
    <source>
        <dbReference type="Proteomes" id="UP000092555"/>
    </source>
</evidence>
<gene>
    <name evidence="6" type="ORF">METBIDRAFT_10720</name>
</gene>
<comment type="subcellular location">
    <subcellularLocation>
        <location evidence="4">Nucleus</location>
    </subcellularLocation>
</comment>
<dbReference type="InterPro" id="IPR050224">
    <property type="entry name" value="TALE_homeobox"/>
</dbReference>
<comment type="caution">
    <text evidence="6">The sequence shown here is derived from an EMBL/GenBank/DDBJ whole genome shotgun (WGS) entry which is preliminary data.</text>
</comment>
<protein>
    <recommendedName>
        <fullName evidence="5">Homeobox domain-containing protein</fullName>
    </recommendedName>
</protein>
<keyword evidence="2 4" id="KW-0371">Homeobox</keyword>
<keyword evidence="1 4" id="KW-0238">DNA-binding</keyword>
<dbReference type="OrthoDB" id="10056939at2759"/>
<dbReference type="GO" id="GO:0005634">
    <property type="term" value="C:nucleus"/>
    <property type="evidence" value="ECO:0007669"/>
    <property type="project" value="UniProtKB-SubCell"/>
</dbReference>
<evidence type="ECO:0000313" key="6">
    <source>
        <dbReference type="EMBL" id="OBA21791.1"/>
    </source>
</evidence>
<accession>A0A1A0HCR0</accession>
<dbReference type="STRING" id="869754.A0A1A0HCR0"/>
<organism evidence="6 7">
    <name type="scientific">Metschnikowia bicuspidata var. bicuspidata NRRL YB-4993</name>
    <dbReference type="NCBI Taxonomy" id="869754"/>
    <lineage>
        <taxon>Eukaryota</taxon>
        <taxon>Fungi</taxon>
        <taxon>Dikarya</taxon>
        <taxon>Ascomycota</taxon>
        <taxon>Saccharomycotina</taxon>
        <taxon>Pichiomycetes</taxon>
        <taxon>Metschnikowiaceae</taxon>
        <taxon>Metschnikowia</taxon>
    </lineage>
</organism>
<dbReference type="InterPro" id="IPR008422">
    <property type="entry name" value="KN_HD"/>
</dbReference>
<keyword evidence="3 4" id="KW-0539">Nucleus</keyword>
<dbReference type="PROSITE" id="PS50071">
    <property type="entry name" value="HOMEOBOX_2"/>
    <property type="match status" value="1"/>
</dbReference>
<dbReference type="Proteomes" id="UP000092555">
    <property type="component" value="Unassembled WGS sequence"/>
</dbReference>
<dbReference type="SMART" id="SM00389">
    <property type="entry name" value="HOX"/>
    <property type="match status" value="1"/>
</dbReference>
<dbReference type="AlphaFoldDB" id="A0A1A0HCR0"/>
<dbReference type="RefSeq" id="XP_018712287.1">
    <property type="nucleotide sequence ID" value="XM_018853835.1"/>
</dbReference>
<dbReference type="GO" id="GO:0006355">
    <property type="term" value="P:regulation of DNA-templated transcription"/>
    <property type="evidence" value="ECO:0007669"/>
    <property type="project" value="InterPro"/>
</dbReference>
<dbReference type="GeneID" id="30026811"/>
<dbReference type="Pfam" id="PF05920">
    <property type="entry name" value="Homeobox_KN"/>
    <property type="match status" value="1"/>
</dbReference>
<keyword evidence="7" id="KW-1185">Reference proteome</keyword>
<dbReference type="GO" id="GO:0003677">
    <property type="term" value="F:DNA binding"/>
    <property type="evidence" value="ECO:0007669"/>
    <property type="project" value="UniProtKB-UniRule"/>
</dbReference>
<evidence type="ECO:0000256" key="1">
    <source>
        <dbReference type="ARBA" id="ARBA00023125"/>
    </source>
</evidence>